<gene>
    <name evidence="1" type="ordered locus">EHR_05245</name>
</gene>
<dbReference type="KEGG" id="ehr:EHR_05245"/>
<name>I6S036_ENTHA</name>
<accession>I6S036</accession>
<dbReference type="HOGENOM" id="CLU_3167819_0_0_9"/>
<proteinExistence type="predicted"/>
<evidence type="ECO:0000313" key="1">
    <source>
        <dbReference type="EMBL" id="AFM70005.1"/>
    </source>
</evidence>
<dbReference type="EMBL" id="CP003504">
    <property type="protein sequence ID" value="AFM70005.1"/>
    <property type="molecule type" value="Genomic_DNA"/>
</dbReference>
<reference evidence="1 2" key="1">
    <citation type="journal article" date="2012" name="J. Bacteriol.">
        <title>Genome sequence of Enterococcus hirae (Streptococcus faecalis) ATCC 9790, a model organism for the study of ion transport, bioenergetics, and copper homeostasis.</title>
        <authorList>
            <person name="Gaechter T."/>
            <person name="Wunderlin C."/>
            <person name="Schmidheini T."/>
            <person name="Solioz M."/>
        </authorList>
    </citation>
    <scope>NUCLEOTIDE SEQUENCE [LARGE SCALE GENOMIC DNA]</scope>
    <source>
        <strain evidence="2">ATCC 9790 / DSM 20160 / JCM 8729 / LMG 6399 / NBRC 3181 / NCIMB 6459 / NCDO 1258 / NCTC 12367 / WDCM 00089 / R</strain>
    </source>
</reference>
<dbReference type="Proteomes" id="UP000002895">
    <property type="component" value="Chromosome"/>
</dbReference>
<organism evidence="1 2">
    <name type="scientific">Enterococcus hirae (strain ATCC 9790 / DSM 20160 / JCM 8729 / LMG 6399 / NBRC 3181 / NCIMB 6459 / NCDO 1258 / NCTC 12367 / WDCM 00089 / R)</name>
    <dbReference type="NCBI Taxonomy" id="768486"/>
    <lineage>
        <taxon>Bacteria</taxon>
        <taxon>Bacillati</taxon>
        <taxon>Bacillota</taxon>
        <taxon>Bacilli</taxon>
        <taxon>Lactobacillales</taxon>
        <taxon>Enterococcaceae</taxon>
        <taxon>Enterococcus</taxon>
    </lineage>
</organism>
<evidence type="ECO:0000313" key="2">
    <source>
        <dbReference type="Proteomes" id="UP000002895"/>
    </source>
</evidence>
<keyword evidence="2" id="KW-1185">Reference proteome</keyword>
<sequence length="47" mass="5264">MSSLDRVSKESIPNLAPGQVILTGVLFDLPIIIQVDPCKKIIYLLRR</sequence>
<protein>
    <submittedName>
        <fullName evidence="1">Uncharacterized protein</fullName>
    </submittedName>
</protein>
<dbReference type="AlphaFoldDB" id="I6S036"/>